<evidence type="ECO:0000313" key="2">
    <source>
        <dbReference type="Proteomes" id="UP001530293"/>
    </source>
</evidence>
<accession>A0ABD3M026</accession>
<evidence type="ECO:0008006" key="3">
    <source>
        <dbReference type="Google" id="ProtNLM"/>
    </source>
</evidence>
<sequence>MLPLSFAAVAAGLVIIVNFDGSLRLPRDPVPGFRHTSGEEMASCSATVSLQQPNHEEIAFAIGGKLLPIVPGLTSADAEYEGLLLGLKWLASAYNPKNCDKELLFASSGVASELNRNELSDATKIIIRGDCKAVIDQLNSKSAPRKMETHYNTAQKYIRDIQKSFFNKSSRELSVVHEFIPRDENSFCDAICKLVTTQKQLDEVSNIDRLIRSDNVDDLELALDELLRNRSLCHSSRYYLSLKLARALIYTVNAESAGTYASILDELSGYYMDLSRQYSKIYYNPEDDDYAIDYEKQELKDASDACKVLSQQYRRYVASFRGNVSFEQSPNFCIHPFDYDLDVVSRVLMIDPYREHISDIVKSSNPTKSRRGQLKRWRQKVLVGPKANTLCRVVKTCGYWNFRIRK</sequence>
<organism evidence="1 2">
    <name type="scientific">Discostella pseudostelligera</name>
    <dbReference type="NCBI Taxonomy" id="259834"/>
    <lineage>
        <taxon>Eukaryota</taxon>
        <taxon>Sar</taxon>
        <taxon>Stramenopiles</taxon>
        <taxon>Ochrophyta</taxon>
        <taxon>Bacillariophyta</taxon>
        <taxon>Coscinodiscophyceae</taxon>
        <taxon>Thalassiosirophycidae</taxon>
        <taxon>Stephanodiscales</taxon>
        <taxon>Stephanodiscaceae</taxon>
        <taxon>Discostella</taxon>
    </lineage>
</organism>
<proteinExistence type="predicted"/>
<gene>
    <name evidence="1" type="ORF">ACHAWU_008514</name>
</gene>
<keyword evidence="2" id="KW-1185">Reference proteome</keyword>
<comment type="caution">
    <text evidence="1">The sequence shown here is derived from an EMBL/GenBank/DDBJ whole genome shotgun (WGS) entry which is preliminary data.</text>
</comment>
<dbReference type="EMBL" id="JALLBG020000268">
    <property type="protein sequence ID" value="KAL3757353.1"/>
    <property type="molecule type" value="Genomic_DNA"/>
</dbReference>
<protein>
    <recommendedName>
        <fullName evidence="3">RNase H type-1 domain-containing protein</fullName>
    </recommendedName>
</protein>
<evidence type="ECO:0000313" key="1">
    <source>
        <dbReference type="EMBL" id="KAL3757353.1"/>
    </source>
</evidence>
<dbReference type="InterPro" id="IPR036397">
    <property type="entry name" value="RNaseH_sf"/>
</dbReference>
<dbReference type="AlphaFoldDB" id="A0ABD3M026"/>
<dbReference type="Gene3D" id="3.30.420.10">
    <property type="entry name" value="Ribonuclease H-like superfamily/Ribonuclease H"/>
    <property type="match status" value="1"/>
</dbReference>
<reference evidence="1 2" key="1">
    <citation type="submission" date="2024-10" db="EMBL/GenBank/DDBJ databases">
        <title>Updated reference genomes for cyclostephanoid diatoms.</title>
        <authorList>
            <person name="Roberts W.R."/>
            <person name="Alverson A.J."/>
        </authorList>
    </citation>
    <scope>NUCLEOTIDE SEQUENCE [LARGE SCALE GENOMIC DNA]</scope>
    <source>
        <strain evidence="1 2">AJA232-27</strain>
    </source>
</reference>
<name>A0ABD3M026_9STRA</name>
<dbReference type="Proteomes" id="UP001530293">
    <property type="component" value="Unassembled WGS sequence"/>
</dbReference>